<dbReference type="KEGG" id="jre:109001678"/>
<comment type="subcellular location">
    <subcellularLocation>
        <location evidence="4">Secreted</location>
        <location evidence="4">Extracellular space</location>
        <location evidence="4">Apoplast</location>
    </subcellularLocation>
</comment>
<name>A0A2I4FSH1_JUGRE</name>
<dbReference type="Gene3D" id="2.40.480.10">
    <property type="entry name" value="Allene oxide cyclase-like"/>
    <property type="match status" value="1"/>
</dbReference>
<dbReference type="FunCoup" id="A0A2I4FSH1">
    <property type="interactions" value="683"/>
</dbReference>
<evidence type="ECO:0000313" key="5">
    <source>
        <dbReference type="Proteomes" id="UP000235220"/>
    </source>
</evidence>
<dbReference type="RefSeq" id="XP_018834600.1">
    <property type="nucleotide sequence ID" value="XM_018979055.2"/>
</dbReference>
<dbReference type="GO" id="GO:0048046">
    <property type="term" value="C:apoplast"/>
    <property type="evidence" value="ECO:0007669"/>
    <property type="project" value="UniProtKB-SubCell"/>
</dbReference>
<proteinExistence type="inferred from homology"/>
<dbReference type="Pfam" id="PF03018">
    <property type="entry name" value="Dirigent"/>
    <property type="match status" value="1"/>
</dbReference>
<gene>
    <name evidence="6" type="primary">LOC109001678</name>
</gene>
<dbReference type="OrthoDB" id="1864232at2759"/>
<dbReference type="PANTHER" id="PTHR21495">
    <property type="entry name" value="NUCLEOPORIN-RELATED"/>
    <property type="match status" value="1"/>
</dbReference>
<sequence>MASTVLPILASPFIIFYLLSSFSTILVTAEDQGYAKSLDPKLLRLEKQQLTRFHFYWHDIVSGSNPTAVLVVPAPSNTSTAFGLVRMFDDPLTVGTNMSSGLIGRAQGFYASASQKDLELLMVMNFAFTDGKYNGSSITIQGRNPVFDKVRELPVIGGSGLFRFASGYAEIRTHTFDINTRDAVVEYNVSVLHY</sequence>
<reference evidence="6" key="1">
    <citation type="submission" date="2025-08" db="UniProtKB">
        <authorList>
            <consortium name="RefSeq"/>
        </authorList>
    </citation>
    <scope>IDENTIFICATION</scope>
    <source>
        <tissue evidence="6">Leaves</tissue>
    </source>
</reference>
<keyword evidence="3 4" id="KW-0964">Secreted</keyword>
<dbReference type="Proteomes" id="UP000235220">
    <property type="component" value="Chromosome 14"/>
</dbReference>
<accession>A0A2I4FSH1</accession>
<evidence type="ECO:0000256" key="1">
    <source>
        <dbReference type="ARBA" id="ARBA00010746"/>
    </source>
</evidence>
<dbReference type="AlphaFoldDB" id="A0A2I4FSH1"/>
<dbReference type="GeneID" id="109001678"/>
<comment type="subunit">
    <text evidence="2 4">Homodimer.</text>
</comment>
<keyword evidence="5" id="KW-1185">Reference proteome</keyword>
<evidence type="ECO:0000256" key="4">
    <source>
        <dbReference type="RuleBase" id="RU363099"/>
    </source>
</evidence>
<comment type="similarity">
    <text evidence="1 4">Belongs to the plant dirigent protein family.</text>
</comment>
<evidence type="ECO:0000313" key="6">
    <source>
        <dbReference type="RefSeq" id="XP_018834600.1"/>
    </source>
</evidence>
<evidence type="ECO:0000256" key="3">
    <source>
        <dbReference type="ARBA" id="ARBA00022525"/>
    </source>
</evidence>
<dbReference type="InterPro" id="IPR004265">
    <property type="entry name" value="Dirigent"/>
</dbReference>
<comment type="function">
    <text evidence="4">Dirigent proteins impart stereoselectivity on the phenoxy radical-coupling reaction, yielding optically active lignans from two molecules of coniferyl alcohol in the biosynthesis of lignans, flavonolignans, and alkaloids and thus plays a central role in plant secondary metabolism.</text>
</comment>
<dbReference type="Gramene" id="Jr14_21400_p1">
    <property type="protein sequence ID" value="cds.Jr14_21400_p1"/>
    <property type="gene ID" value="Jr14_21400"/>
</dbReference>
<protein>
    <recommendedName>
        <fullName evidence="4">Dirigent protein</fullName>
    </recommendedName>
</protein>
<evidence type="ECO:0000256" key="2">
    <source>
        <dbReference type="ARBA" id="ARBA00011738"/>
    </source>
</evidence>
<organism evidence="5 6">
    <name type="scientific">Juglans regia</name>
    <name type="common">English walnut</name>
    <dbReference type="NCBI Taxonomy" id="51240"/>
    <lineage>
        <taxon>Eukaryota</taxon>
        <taxon>Viridiplantae</taxon>
        <taxon>Streptophyta</taxon>
        <taxon>Embryophyta</taxon>
        <taxon>Tracheophyta</taxon>
        <taxon>Spermatophyta</taxon>
        <taxon>Magnoliopsida</taxon>
        <taxon>eudicotyledons</taxon>
        <taxon>Gunneridae</taxon>
        <taxon>Pentapetalae</taxon>
        <taxon>rosids</taxon>
        <taxon>fabids</taxon>
        <taxon>Fagales</taxon>
        <taxon>Juglandaceae</taxon>
        <taxon>Juglans</taxon>
    </lineage>
</organism>
<dbReference type="STRING" id="51240.A0A2I4FSH1"/>
<dbReference type="GO" id="GO:0009699">
    <property type="term" value="P:phenylpropanoid biosynthetic process"/>
    <property type="evidence" value="ECO:0007669"/>
    <property type="project" value="UniProtKB-ARBA"/>
</dbReference>
<keyword evidence="4" id="KW-0052">Apoplast</keyword>
<dbReference type="InterPro" id="IPR044859">
    <property type="entry name" value="Allene_oxi_cyc_Dirigent"/>
</dbReference>